<comment type="cofactor">
    <cofactor evidence="3">
        <name>Zn(2+)</name>
        <dbReference type="ChEBI" id="CHEBI:29105"/>
    </cofactor>
    <text evidence="3">Binds 1 divalent metal cation per subunit.</text>
</comment>
<name>A0A653C9G3_CALMS</name>
<dbReference type="PRINTS" id="PR01790">
    <property type="entry name" value="SMP30FAMILY"/>
</dbReference>
<feature type="domain" description="SMP-30/Gluconolactonase/LRE-like region" evidence="4">
    <location>
        <begin position="8"/>
        <end position="72"/>
    </location>
</feature>
<reference evidence="5 6" key="1">
    <citation type="submission" date="2019-01" db="EMBL/GenBank/DDBJ databases">
        <authorList>
            <person name="Sayadi A."/>
        </authorList>
    </citation>
    <scope>NUCLEOTIDE SEQUENCE [LARGE SCALE GENOMIC DNA]</scope>
</reference>
<dbReference type="InterPro" id="IPR013658">
    <property type="entry name" value="SGL"/>
</dbReference>
<dbReference type="GO" id="GO:0005509">
    <property type="term" value="F:calcium ion binding"/>
    <property type="evidence" value="ECO:0007669"/>
    <property type="project" value="TreeGrafter"/>
</dbReference>
<evidence type="ECO:0000256" key="1">
    <source>
        <dbReference type="ARBA" id="ARBA00008853"/>
    </source>
</evidence>
<organism evidence="5 6">
    <name type="scientific">Callosobruchus maculatus</name>
    <name type="common">Southern cowpea weevil</name>
    <name type="synonym">Pulse bruchid</name>
    <dbReference type="NCBI Taxonomy" id="64391"/>
    <lineage>
        <taxon>Eukaryota</taxon>
        <taxon>Metazoa</taxon>
        <taxon>Ecdysozoa</taxon>
        <taxon>Arthropoda</taxon>
        <taxon>Hexapoda</taxon>
        <taxon>Insecta</taxon>
        <taxon>Pterygota</taxon>
        <taxon>Neoptera</taxon>
        <taxon>Endopterygota</taxon>
        <taxon>Coleoptera</taxon>
        <taxon>Polyphaga</taxon>
        <taxon>Cucujiformia</taxon>
        <taxon>Chrysomeloidea</taxon>
        <taxon>Chrysomelidae</taxon>
        <taxon>Bruchinae</taxon>
        <taxon>Bruchini</taxon>
        <taxon>Callosobruchus</taxon>
    </lineage>
</organism>
<dbReference type="EMBL" id="CAACVG010007223">
    <property type="protein sequence ID" value="VEN44279.1"/>
    <property type="molecule type" value="Genomic_DNA"/>
</dbReference>
<proteinExistence type="inferred from homology"/>
<keyword evidence="3" id="KW-0479">Metal-binding</keyword>
<gene>
    <name evidence="5" type="ORF">CALMAC_LOCUS7131</name>
</gene>
<evidence type="ECO:0000256" key="2">
    <source>
        <dbReference type="PIRSR" id="PIRSR605511-1"/>
    </source>
</evidence>
<sequence>MRDYEGKLTGLPDGMTIDDEDNLYIALYGGGAVLKVNPTTRKLLKVIPIPARDVTSAMFGGPNLDILFVTSSRVSLTAKERLFYPAAGSLFAVKNLKAKGLPAFTADIVDGVTKRLHSGRR</sequence>
<dbReference type="Pfam" id="PF08450">
    <property type="entry name" value="SGL"/>
    <property type="match status" value="1"/>
</dbReference>
<dbReference type="InterPro" id="IPR011042">
    <property type="entry name" value="6-blade_b-propeller_TolB-like"/>
</dbReference>
<evidence type="ECO:0000256" key="3">
    <source>
        <dbReference type="PIRSR" id="PIRSR605511-2"/>
    </source>
</evidence>
<feature type="active site" description="Proton donor/acceptor" evidence="2">
    <location>
        <position position="13"/>
    </location>
</feature>
<dbReference type="Proteomes" id="UP000410492">
    <property type="component" value="Unassembled WGS sequence"/>
</dbReference>
<dbReference type="Gene3D" id="2.120.10.30">
    <property type="entry name" value="TolB, C-terminal domain"/>
    <property type="match status" value="1"/>
</dbReference>
<keyword evidence="6" id="KW-1185">Reference proteome</keyword>
<dbReference type="SUPFAM" id="SSF63829">
    <property type="entry name" value="Calcium-dependent phosphotriesterase"/>
    <property type="match status" value="1"/>
</dbReference>
<dbReference type="AlphaFoldDB" id="A0A653C9G3"/>
<evidence type="ECO:0000313" key="6">
    <source>
        <dbReference type="Proteomes" id="UP000410492"/>
    </source>
</evidence>
<dbReference type="PANTHER" id="PTHR10907:SF47">
    <property type="entry name" value="REGUCALCIN"/>
    <property type="match status" value="1"/>
</dbReference>
<evidence type="ECO:0000313" key="5">
    <source>
        <dbReference type="EMBL" id="VEN44279.1"/>
    </source>
</evidence>
<accession>A0A653C9G3</accession>
<dbReference type="GO" id="GO:0019853">
    <property type="term" value="P:L-ascorbic acid biosynthetic process"/>
    <property type="evidence" value="ECO:0007669"/>
    <property type="project" value="TreeGrafter"/>
</dbReference>
<comment type="similarity">
    <text evidence="1">Belongs to the SMP-30/CGR1 family.</text>
</comment>
<protein>
    <recommendedName>
        <fullName evidence="4">SMP-30/Gluconolactonase/LRE-like region domain-containing protein</fullName>
    </recommendedName>
</protein>
<dbReference type="InterPro" id="IPR005511">
    <property type="entry name" value="SMP-30"/>
</dbReference>
<evidence type="ECO:0000259" key="4">
    <source>
        <dbReference type="Pfam" id="PF08450"/>
    </source>
</evidence>
<dbReference type="GO" id="GO:0004341">
    <property type="term" value="F:gluconolactonase activity"/>
    <property type="evidence" value="ECO:0007669"/>
    <property type="project" value="TreeGrafter"/>
</dbReference>
<feature type="binding site" evidence="3">
    <location>
        <position position="13"/>
    </location>
    <ligand>
        <name>a divalent metal cation</name>
        <dbReference type="ChEBI" id="CHEBI:60240"/>
    </ligand>
</feature>
<dbReference type="OrthoDB" id="423498at2759"/>
<dbReference type="PANTHER" id="PTHR10907">
    <property type="entry name" value="REGUCALCIN"/>
    <property type="match status" value="1"/>
</dbReference>
<keyword evidence="3" id="KW-0862">Zinc</keyword>